<keyword evidence="1" id="KW-0812">Transmembrane</keyword>
<gene>
    <name evidence="2" type="ORF">HHL21_16465</name>
</gene>
<dbReference type="EMBL" id="JABBGG010000009">
    <property type="protein sequence ID" value="NML62641.1"/>
    <property type="molecule type" value="Genomic_DNA"/>
</dbReference>
<evidence type="ECO:0000313" key="3">
    <source>
        <dbReference type="Proteomes" id="UP000583752"/>
    </source>
</evidence>
<dbReference type="Proteomes" id="UP000583752">
    <property type="component" value="Unassembled WGS sequence"/>
</dbReference>
<evidence type="ECO:0000313" key="2">
    <source>
        <dbReference type="EMBL" id="NML62641.1"/>
    </source>
</evidence>
<keyword evidence="3" id="KW-1185">Reference proteome</keyword>
<comment type="caution">
    <text evidence="2">The sequence shown here is derived from an EMBL/GenBank/DDBJ whole genome shotgun (WGS) entry which is preliminary data.</text>
</comment>
<feature type="transmembrane region" description="Helical" evidence="1">
    <location>
        <begin position="28"/>
        <end position="47"/>
    </location>
</feature>
<keyword evidence="1" id="KW-1133">Transmembrane helix</keyword>
<sequence length="59" mass="6525">MKRPHLTAAVCFAIAAFLYVVGMSRDFFAGFILLALFVEVIAWKNVIKAAREKRAASGH</sequence>
<name>A0A848HSC2_9BURK</name>
<reference evidence="2 3" key="1">
    <citation type="submission" date="2020-04" db="EMBL/GenBank/DDBJ databases">
        <title>Massilia sp. RP-1-19 isolated from soil.</title>
        <authorList>
            <person name="Dahal R.H."/>
        </authorList>
    </citation>
    <scope>NUCLEOTIDE SEQUENCE [LARGE SCALE GENOMIC DNA]</scope>
    <source>
        <strain evidence="2 3">RP-1-19</strain>
    </source>
</reference>
<evidence type="ECO:0000256" key="1">
    <source>
        <dbReference type="SAM" id="Phobius"/>
    </source>
</evidence>
<accession>A0A848HSC2</accession>
<protein>
    <submittedName>
        <fullName evidence="2">Uncharacterized protein</fullName>
    </submittedName>
</protein>
<keyword evidence="1" id="KW-0472">Membrane</keyword>
<proteinExistence type="predicted"/>
<organism evidence="2 3">
    <name type="scientific">Massilia polaris</name>
    <dbReference type="NCBI Taxonomy" id="2728846"/>
    <lineage>
        <taxon>Bacteria</taxon>
        <taxon>Pseudomonadati</taxon>
        <taxon>Pseudomonadota</taxon>
        <taxon>Betaproteobacteria</taxon>
        <taxon>Burkholderiales</taxon>
        <taxon>Oxalobacteraceae</taxon>
        <taxon>Telluria group</taxon>
        <taxon>Massilia</taxon>
    </lineage>
</organism>
<dbReference type="RefSeq" id="WP_169467802.1">
    <property type="nucleotide sequence ID" value="NZ_JABBGG010000009.1"/>
</dbReference>
<dbReference type="AlphaFoldDB" id="A0A848HSC2"/>